<dbReference type="EMBL" id="JBCEZU010000221">
    <property type="protein sequence ID" value="KAK9523068.1"/>
    <property type="molecule type" value="Genomic_DNA"/>
</dbReference>
<evidence type="ECO:0000256" key="1">
    <source>
        <dbReference type="SAM" id="MobiDB-lite"/>
    </source>
</evidence>
<evidence type="ECO:0000313" key="3">
    <source>
        <dbReference type="Proteomes" id="UP001488805"/>
    </source>
</evidence>
<sequence>MQAVYRKVGNKQTKLHVIGRMNQQRINEQRSSQGLMWEQVSSRSGDYRADKRPVKLIRDAGIRGRWPGAGQAGATDVRLAASGPDSQSEPLEDVHEDQKAGLRSRTLLEAGVEGEPLCRPASKAELLLGPATRQKGNRCGPPGAGVCQTANRIQGAEVDRTTGRTQREGICRTSNRTLGAGSISARTSDKGTGLVLTGNPETTKGWMGSTKQEQA</sequence>
<organism evidence="2 3">
    <name type="scientific">Zoarces viviparus</name>
    <name type="common">Viviparous eelpout</name>
    <name type="synonym">Blennius viviparus</name>
    <dbReference type="NCBI Taxonomy" id="48416"/>
    <lineage>
        <taxon>Eukaryota</taxon>
        <taxon>Metazoa</taxon>
        <taxon>Chordata</taxon>
        <taxon>Craniata</taxon>
        <taxon>Vertebrata</taxon>
        <taxon>Euteleostomi</taxon>
        <taxon>Actinopterygii</taxon>
        <taxon>Neopterygii</taxon>
        <taxon>Teleostei</taxon>
        <taxon>Neoteleostei</taxon>
        <taxon>Acanthomorphata</taxon>
        <taxon>Eupercaria</taxon>
        <taxon>Perciformes</taxon>
        <taxon>Cottioidei</taxon>
        <taxon>Zoarcales</taxon>
        <taxon>Zoarcidae</taxon>
        <taxon>Zoarcinae</taxon>
        <taxon>Zoarces</taxon>
    </lineage>
</organism>
<protein>
    <submittedName>
        <fullName evidence="2">Uncharacterized protein</fullName>
    </submittedName>
</protein>
<accession>A0AAW1ELM6</accession>
<dbReference type="Proteomes" id="UP001488805">
    <property type="component" value="Unassembled WGS sequence"/>
</dbReference>
<feature type="region of interest" description="Disordered" evidence="1">
    <location>
        <begin position="181"/>
        <end position="215"/>
    </location>
</feature>
<reference evidence="2 3" key="1">
    <citation type="journal article" date="2024" name="Genome Biol. Evol.">
        <title>Chromosome-level genome assembly of the viviparous eelpout Zoarces viviparus.</title>
        <authorList>
            <person name="Fuhrmann N."/>
            <person name="Brasseur M.V."/>
            <person name="Bakowski C.E."/>
            <person name="Podsiadlowski L."/>
            <person name="Prost S."/>
            <person name="Krehenwinkel H."/>
            <person name="Mayer C."/>
        </authorList>
    </citation>
    <scope>NUCLEOTIDE SEQUENCE [LARGE SCALE GENOMIC DNA]</scope>
    <source>
        <strain evidence="2">NO-MEL_2022_Ind0_liver</strain>
    </source>
</reference>
<feature type="region of interest" description="Disordered" evidence="1">
    <location>
        <begin position="80"/>
        <end position="101"/>
    </location>
</feature>
<name>A0AAW1ELM6_ZOAVI</name>
<dbReference type="AlphaFoldDB" id="A0AAW1ELM6"/>
<gene>
    <name evidence="2" type="ORF">VZT92_019497</name>
</gene>
<proteinExistence type="predicted"/>
<evidence type="ECO:0000313" key="2">
    <source>
        <dbReference type="EMBL" id="KAK9523068.1"/>
    </source>
</evidence>
<comment type="caution">
    <text evidence="2">The sequence shown here is derived from an EMBL/GenBank/DDBJ whole genome shotgun (WGS) entry which is preliminary data.</text>
</comment>
<keyword evidence="3" id="KW-1185">Reference proteome</keyword>